<dbReference type="InterPro" id="IPR009009">
    <property type="entry name" value="RlpA-like_DPBB"/>
</dbReference>
<dbReference type="GO" id="GO:0008932">
    <property type="term" value="F:lytic endotransglycosylase activity"/>
    <property type="evidence" value="ECO:0007669"/>
    <property type="project" value="UniProtKB-UniRule"/>
</dbReference>
<protein>
    <recommendedName>
        <fullName evidence="3">Endolytic peptidoglycan transglycosylase RlpA</fullName>
        <ecNumber evidence="3">4.2.2.-</ecNumber>
    </recommendedName>
</protein>
<evidence type="ECO:0000259" key="5">
    <source>
        <dbReference type="Pfam" id="PF03330"/>
    </source>
</evidence>
<proteinExistence type="inferred from homology"/>
<dbReference type="Proteomes" id="UP000264589">
    <property type="component" value="Unassembled WGS sequence"/>
</dbReference>
<comment type="similarity">
    <text evidence="3 4">Belongs to the RlpA family.</text>
</comment>
<dbReference type="OrthoDB" id="9779128at2"/>
<dbReference type="HAMAP" id="MF_02071">
    <property type="entry name" value="RlpA"/>
    <property type="match status" value="1"/>
</dbReference>
<dbReference type="AlphaFoldDB" id="A0A371RLM5"/>
<dbReference type="GO" id="GO:0071555">
    <property type="term" value="P:cell wall organization"/>
    <property type="evidence" value="ECO:0007669"/>
    <property type="project" value="UniProtKB-KW"/>
</dbReference>
<comment type="caution">
    <text evidence="6">The sequence shown here is derived from an EMBL/GenBank/DDBJ whole genome shotgun (WGS) entry which is preliminary data.</text>
</comment>
<dbReference type="EMBL" id="QUQO01000001">
    <property type="protein sequence ID" value="RFB06368.1"/>
    <property type="molecule type" value="Genomic_DNA"/>
</dbReference>
<feature type="domain" description="RlpA-like protein double-psi beta-barrel" evidence="5">
    <location>
        <begin position="14"/>
        <end position="102"/>
    </location>
</feature>
<keyword evidence="1 3" id="KW-0456">Lyase</keyword>
<name>A0A371RLM5_9PROT</name>
<gene>
    <name evidence="3" type="primary">rlpA</name>
    <name evidence="6" type="ORF">DX908_05650</name>
</gene>
<dbReference type="InterPro" id="IPR036908">
    <property type="entry name" value="RlpA-like_sf"/>
</dbReference>
<reference evidence="6 7" key="1">
    <citation type="submission" date="2018-08" db="EMBL/GenBank/DDBJ databases">
        <title>Parvularcula sp. SM1705, isolated from surface water of the South Sea China.</title>
        <authorList>
            <person name="Sun L."/>
        </authorList>
    </citation>
    <scope>NUCLEOTIDE SEQUENCE [LARGE SCALE GENOMIC DNA]</scope>
    <source>
        <strain evidence="6 7">SM1705</strain>
    </source>
</reference>
<evidence type="ECO:0000313" key="6">
    <source>
        <dbReference type="EMBL" id="RFB06368.1"/>
    </source>
</evidence>
<evidence type="ECO:0000256" key="3">
    <source>
        <dbReference type="HAMAP-Rule" id="MF_02071"/>
    </source>
</evidence>
<accession>A0A371RLM5</accession>
<dbReference type="InParanoid" id="A0A371RLM5"/>
<dbReference type="PANTHER" id="PTHR34183:SF8">
    <property type="entry name" value="ENDOLYTIC PEPTIDOGLYCAN TRANSGLYCOSYLASE RLPA-RELATED"/>
    <property type="match status" value="1"/>
</dbReference>
<comment type="function">
    <text evidence="3">Lytic transglycosylase with a strong preference for naked glycan strands that lack stem peptides.</text>
</comment>
<dbReference type="EC" id="4.2.2.-" evidence="3"/>
<dbReference type="NCBIfam" id="TIGR00413">
    <property type="entry name" value="rlpA"/>
    <property type="match status" value="1"/>
</dbReference>
<evidence type="ECO:0000256" key="2">
    <source>
        <dbReference type="ARBA" id="ARBA00023316"/>
    </source>
</evidence>
<dbReference type="Gene3D" id="2.40.40.10">
    <property type="entry name" value="RlpA-like domain"/>
    <property type="match status" value="1"/>
</dbReference>
<dbReference type="Pfam" id="PF03330">
    <property type="entry name" value="DPBB_1"/>
    <property type="match status" value="1"/>
</dbReference>
<dbReference type="InterPro" id="IPR012997">
    <property type="entry name" value="RplA"/>
</dbReference>
<evidence type="ECO:0000256" key="1">
    <source>
        <dbReference type="ARBA" id="ARBA00023239"/>
    </source>
</evidence>
<dbReference type="SUPFAM" id="SSF50685">
    <property type="entry name" value="Barwin-like endoglucanases"/>
    <property type="match status" value="1"/>
</dbReference>
<evidence type="ECO:0000256" key="4">
    <source>
        <dbReference type="RuleBase" id="RU003495"/>
    </source>
</evidence>
<dbReference type="CDD" id="cd22268">
    <property type="entry name" value="DPBB_RlpA-like"/>
    <property type="match status" value="1"/>
</dbReference>
<sequence length="106" mass="11448">MKTPVPQPSGDPFECGRASYYADSLAGNGTSSGEPYDPLKYTAAHKTLPFGTKIRVVRTDDNRSVNVVVNDRGPFTPGRITDISRVAAEDIGLVIDGTTEVCIYIR</sequence>
<dbReference type="GO" id="GO:0000270">
    <property type="term" value="P:peptidoglycan metabolic process"/>
    <property type="evidence" value="ECO:0007669"/>
    <property type="project" value="UniProtKB-UniRule"/>
</dbReference>
<evidence type="ECO:0000313" key="7">
    <source>
        <dbReference type="Proteomes" id="UP000264589"/>
    </source>
</evidence>
<dbReference type="InterPro" id="IPR034718">
    <property type="entry name" value="RlpA"/>
</dbReference>
<keyword evidence="7" id="KW-1185">Reference proteome</keyword>
<dbReference type="PANTHER" id="PTHR34183">
    <property type="entry name" value="ENDOLYTIC PEPTIDOGLYCAN TRANSGLYCOSYLASE RLPA"/>
    <property type="match status" value="1"/>
</dbReference>
<organism evidence="6 7">
    <name type="scientific">Parvularcula marina</name>
    <dbReference type="NCBI Taxonomy" id="2292771"/>
    <lineage>
        <taxon>Bacteria</taxon>
        <taxon>Pseudomonadati</taxon>
        <taxon>Pseudomonadota</taxon>
        <taxon>Alphaproteobacteria</taxon>
        <taxon>Parvularculales</taxon>
        <taxon>Parvularculaceae</taxon>
        <taxon>Parvularcula</taxon>
    </lineage>
</organism>
<keyword evidence="2 3" id="KW-0961">Cell wall biogenesis/degradation</keyword>